<accession>A0ACD6AKP3</accession>
<reference evidence="1" key="1">
    <citation type="submission" date="2021-05" db="EMBL/GenBank/DDBJ databases">
        <authorList>
            <person name="Scholz U."/>
            <person name="Mascher M."/>
            <person name="Fiebig A."/>
        </authorList>
    </citation>
    <scope>NUCLEOTIDE SEQUENCE [LARGE SCALE GENOMIC DNA]</scope>
</reference>
<sequence length="1166" mass="126721">MTAVVARGGVCSRRLGDIVCVVTSSPWHPQGSGCAIVSKPLFSQTIHEVEVVEDPPKRLSGQEDEERATSPVTRAALAAMRGRAQHRAELGGLPAQLGLYHSPLHLPPRAPSRRPTRARARPHVRLPGFAPPRVRKASLEEGEGEVESRETRSQLDNMDESAELEAAERVVMRWDSSSSSTVAAGRDDEPMLFDGAGDRAEAERFLRAVDDIRRLAPPSPAAVGSPRRLSSGSGAAAGLGGCSAVQVAMARLEDEFRHVLSSRAFDLEIEALADLTSLSICSDRSNSVSSIDLPVVEEDDPVSYCVGRRSSYRSLRSIREIDLLPDDAVADLRAIASRMAAAGYGRECAQVYASVRKPAVDASLRRLGVERLSIGDVQRLDWEILEAKIRRWIRAARAAVRGVFASERRLSFHIFHDLPISNVTVAAAAAAAAAVAAASATHDTPFVEAVKGAALQLFGFAEAISIGRRSPEKLFKIIDLHDALSDLLPDVSDIFAASKAAESIYVQAVEIRSRLADAVRGILSEFENAVLRDPPKTAVPGGTVHPLTRYVMNYSSLISDYKATLTELIVSRPSASARLAAEGNELGPSLADLDLPELENQSPLAAHIIWIIVVLEHNLEGKASLYKDTALSHLFSMNNVHYIVHKVKDSPDLWSMIGDDYLKRLTGKFTVAATNYQRTSWLKILNCLRDEGLHVSGGFSSGISKSALRERFKSFNAAFEDAHRVQSGCLEEGEGEVESRETRSQLDNMDESAELEAAERVVMRWDSSSSSTVAAGRDDEPMLFDGAGDRAEAERFLRAVDDIRRLAPPSPAAVGSPRRLSSGSGAAAGLGGCSAVQVAMARLEDEFRHVLSSRAFDLEIEALADLTSLSICSDRSNSVSSIDLPVVEEDDPVSYCVGRRSSYRSLRSIREIDLLPDDAVADLRAIASRMAAAGYGRECAQVYASVRKPAVDASLRRLGVERLSIGDVQRLDWEILEAKIRRWIRAARAAVRGVFASERRLSFHIFHDLPISNVTVAAAAAAVAAASATHDTPFVEAVKGAALQLFGFAEAINEGLHVSGGFSSGISKSALRERFKSFNAAFEDAHRVQSGWLVPDTQLREELRISISEKLLPAYRSFLGRFRHHIENGKHPELYIKHSAEDLENAVNDFFEGAAPSPHNRRRSHG</sequence>
<proteinExistence type="predicted"/>
<evidence type="ECO:0000313" key="2">
    <source>
        <dbReference type="Proteomes" id="UP001732700"/>
    </source>
</evidence>
<dbReference type="Proteomes" id="UP001732700">
    <property type="component" value="Chromosome 7D"/>
</dbReference>
<dbReference type="EnsemblPlants" id="AVESA.00010b.r2.7DG1382210.1">
    <property type="protein sequence ID" value="AVESA.00010b.r2.7DG1382210.1.CDS"/>
    <property type="gene ID" value="AVESA.00010b.r2.7DG1382210"/>
</dbReference>
<reference evidence="1" key="2">
    <citation type="submission" date="2025-09" db="UniProtKB">
        <authorList>
            <consortium name="EnsemblPlants"/>
        </authorList>
    </citation>
    <scope>IDENTIFICATION</scope>
</reference>
<name>A0ACD6AKP3_AVESA</name>
<evidence type="ECO:0000313" key="1">
    <source>
        <dbReference type="EnsemblPlants" id="AVESA.00010b.r2.7DG1382210.1.CDS"/>
    </source>
</evidence>
<organism evidence="1 2">
    <name type="scientific">Avena sativa</name>
    <name type="common">Oat</name>
    <dbReference type="NCBI Taxonomy" id="4498"/>
    <lineage>
        <taxon>Eukaryota</taxon>
        <taxon>Viridiplantae</taxon>
        <taxon>Streptophyta</taxon>
        <taxon>Embryophyta</taxon>
        <taxon>Tracheophyta</taxon>
        <taxon>Spermatophyta</taxon>
        <taxon>Magnoliopsida</taxon>
        <taxon>Liliopsida</taxon>
        <taxon>Poales</taxon>
        <taxon>Poaceae</taxon>
        <taxon>BOP clade</taxon>
        <taxon>Pooideae</taxon>
        <taxon>Poodae</taxon>
        <taxon>Poeae</taxon>
        <taxon>Poeae Chloroplast Group 1 (Aveneae type)</taxon>
        <taxon>Aveninae</taxon>
        <taxon>Avena</taxon>
    </lineage>
</organism>
<protein>
    <submittedName>
        <fullName evidence="1">Uncharacterized protein</fullName>
    </submittedName>
</protein>
<keyword evidence="2" id="KW-1185">Reference proteome</keyword>